<evidence type="ECO:0000256" key="2">
    <source>
        <dbReference type="SAM" id="MobiDB-lite"/>
    </source>
</evidence>
<gene>
    <name evidence="4" type="ORF">GOP47_0006196</name>
</gene>
<dbReference type="OrthoDB" id="76949at2759"/>
<evidence type="ECO:0000313" key="5">
    <source>
        <dbReference type="Proteomes" id="UP000886520"/>
    </source>
</evidence>
<dbReference type="Pfam" id="PF00536">
    <property type="entry name" value="SAM_1"/>
    <property type="match status" value="1"/>
</dbReference>
<sequence length="245" mass="25972">MYSDRLALNGGVGRKRSVKDRLGDTVQNGDDQSRSSKRFQGSDGKWHHDMYDDTNKTRLSAKSDPINTQDLRFKLQKNGLRGAQGGMNGSGGIKDLREKLSGPVPPPRTPAVTVPQHGSSSAVRVTSSAVTNAPVVKHSAASAKPPAPAAKPSATIVKPSATAVKPSVPAVKPSSASRVSAGAAVLTIASFLQSLDLSKYLITFQAEEIDMSILRVMKEEELKELGIPMGPRKKISLALAAQSKH</sequence>
<keyword evidence="1" id="KW-0677">Repeat</keyword>
<protein>
    <recommendedName>
        <fullName evidence="3">SAM domain-containing protein</fullName>
    </recommendedName>
</protein>
<dbReference type="SMART" id="SM00454">
    <property type="entry name" value="SAM"/>
    <property type="match status" value="1"/>
</dbReference>
<keyword evidence="5" id="KW-1185">Reference proteome</keyword>
<dbReference type="Gene3D" id="1.10.150.50">
    <property type="entry name" value="Transcription Factor, Ets-1"/>
    <property type="match status" value="1"/>
</dbReference>
<organism evidence="4 5">
    <name type="scientific">Adiantum capillus-veneris</name>
    <name type="common">Maidenhair fern</name>
    <dbReference type="NCBI Taxonomy" id="13818"/>
    <lineage>
        <taxon>Eukaryota</taxon>
        <taxon>Viridiplantae</taxon>
        <taxon>Streptophyta</taxon>
        <taxon>Embryophyta</taxon>
        <taxon>Tracheophyta</taxon>
        <taxon>Polypodiopsida</taxon>
        <taxon>Polypodiidae</taxon>
        <taxon>Polypodiales</taxon>
        <taxon>Pteridineae</taxon>
        <taxon>Pteridaceae</taxon>
        <taxon>Vittarioideae</taxon>
        <taxon>Adiantum</taxon>
    </lineage>
</organism>
<evidence type="ECO:0000259" key="3">
    <source>
        <dbReference type="SMART" id="SM00454"/>
    </source>
</evidence>
<comment type="caution">
    <text evidence="4">The sequence shown here is derived from an EMBL/GenBank/DDBJ whole genome shotgun (WGS) entry which is preliminary data.</text>
</comment>
<dbReference type="Proteomes" id="UP000886520">
    <property type="component" value="Chromosome 6"/>
</dbReference>
<feature type="region of interest" description="Disordered" evidence="2">
    <location>
        <begin position="80"/>
        <end position="126"/>
    </location>
</feature>
<dbReference type="InterPro" id="IPR001660">
    <property type="entry name" value="SAM"/>
</dbReference>
<feature type="compositionally biased region" description="Low complexity" evidence="2">
    <location>
        <begin position="110"/>
        <end position="126"/>
    </location>
</feature>
<proteinExistence type="predicted"/>
<dbReference type="AlphaFoldDB" id="A0A9D4V2E1"/>
<evidence type="ECO:0000313" key="4">
    <source>
        <dbReference type="EMBL" id="KAI5078525.1"/>
    </source>
</evidence>
<feature type="domain" description="SAM" evidence="3">
    <location>
        <begin position="180"/>
        <end position="245"/>
    </location>
</feature>
<dbReference type="SUPFAM" id="SSF47769">
    <property type="entry name" value="SAM/Pointed domain"/>
    <property type="match status" value="1"/>
</dbReference>
<evidence type="ECO:0000256" key="1">
    <source>
        <dbReference type="ARBA" id="ARBA00022737"/>
    </source>
</evidence>
<reference evidence="4" key="1">
    <citation type="submission" date="2021-01" db="EMBL/GenBank/DDBJ databases">
        <title>Adiantum capillus-veneris genome.</title>
        <authorList>
            <person name="Fang Y."/>
            <person name="Liao Q."/>
        </authorList>
    </citation>
    <scope>NUCLEOTIDE SEQUENCE</scope>
    <source>
        <strain evidence="4">H3</strain>
        <tissue evidence="4">Leaf</tissue>
    </source>
</reference>
<feature type="compositionally biased region" description="Gly residues" evidence="2">
    <location>
        <begin position="82"/>
        <end position="92"/>
    </location>
</feature>
<name>A0A9D4V2E1_ADICA</name>
<dbReference type="InterPro" id="IPR013761">
    <property type="entry name" value="SAM/pointed_sf"/>
</dbReference>
<feature type="compositionally biased region" description="Basic and acidic residues" evidence="2">
    <location>
        <begin position="44"/>
        <end position="56"/>
    </location>
</feature>
<dbReference type="PANTHER" id="PTHR10627:SF74">
    <property type="entry name" value="OS08G0526500 PROTEIN"/>
    <property type="match status" value="1"/>
</dbReference>
<dbReference type="EMBL" id="JABFUD020000006">
    <property type="protein sequence ID" value="KAI5078525.1"/>
    <property type="molecule type" value="Genomic_DNA"/>
</dbReference>
<accession>A0A9D4V2E1</accession>
<feature type="region of interest" description="Disordered" evidence="2">
    <location>
        <begin position="1"/>
        <end position="62"/>
    </location>
</feature>
<dbReference type="PANTHER" id="PTHR10627">
    <property type="entry name" value="SCP160"/>
    <property type="match status" value="1"/>
</dbReference>